<dbReference type="Proteomes" id="UP001165565">
    <property type="component" value="Unassembled WGS sequence"/>
</dbReference>
<evidence type="ECO:0000313" key="15">
    <source>
        <dbReference type="Proteomes" id="UP001165565"/>
    </source>
</evidence>
<evidence type="ECO:0000313" key="14">
    <source>
        <dbReference type="EMBL" id="MCW6535456.1"/>
    </source>
</evidence>
<keyword evidence="4" id="KW-0410">Iron transport</keyword>
<dbReference type="Gene3D" id="2.40.170.20">
    <property type="entry name" value="TonB-dependent receptor, beta-barrel domain"/>
    <property type="match status" value="3"/>
</dbReference>
<organism evidence="14 15">
    <name type="scientific">Sphingomonas lycopersici</name>
    <dbReference type="NCBI Taxonomy" id="2951807"/>
    <lineage>
        <taxon>Bacteria</taxon>
        <taxon>Pseudomonadati</taxon>
        <taxon>Pseudomonadota</taxon>
        <taxon>Alphaproteobacteria</taxon>
        <taxon>Sphingomonadales</taxon>
        <taxon>Sphingomonadaceae</taxon>
        <taxon>Sphingomonas</taxon>
    </lineage>
</organism>
<protein>
    <submittedName>
        <fullName evidence="14">TonB-dependent receptor</fullName>
    </submittedName>
</protein>
<dbReference type="InterPro" id="IPR039426">
    <property type="entry name" value="TonB-dep_rcpt-like"/>
</dbReference>
<evidence type="ECO:0000256" key="11">
    <source>
        <dbReference type="RuleBase" id="RU003357"/>
    </source>
</evidence>
<accession>A0AA41ZA81</accession>
<dbReference type="InterPro" id="IPR012910">
    <property type="entry name" value="Plug_dom"/>
</dbReference>
<dbReference type="GO" id="GO:0009279">
    <property type="term" value="C:cell outer membrane"/>
    <property type="evidence" value="ECO:0007669"/>
    <property type="project" value="UniProtKB-SubCell"/>
</dbReference>
<comment type="subcellular location">
    <subcellularLocation>
        <location evidence="1">Cell outer membrane</location>
        <topology evidence="1">Multi-pass membrane protein</topology>
    </subcellularLocation>
</comment>
<evidence type="ECO:0000256" key="4">
    <source>
        <dbReference type="ARBA" id="ARBA00022496"/>
    </source>
</evidence>
<name>A0AA41ZA81_9SPHN</name>
<dbReference type="PANTHER" id="PTHR32552:SF81">
    <property type="entry name" value="TONB-DEPENDENT OUTER MEMBRANE RECEPTOR"/>
    <property type="match status" value="1"/>
</dbReference>
<evidence type="ECO:0000256" key="5">
    <source>
        <dbReference type="ARBA" id="ARBA00022692"/>
    </source>
</evidence>
<evidence type="ECO:0000256" key="3">
    <source>
        <dbReference type="ARBA" id="ARBA00022452"/>
    </source>
</evidence>
<dbReference type="PANTHER" id="PTHR32552">
    <property type="entry name" value="FERRICHROME IRON RECEPTOR-RELATED"/>
    <property type="match status" value="1"/>
</dbReference>
<keyword evidence="2" id="KW-0813">Transport</keyword>
<dbReference type="InterPro" id="IPR036942">
    <property type="entry name" value="Beta-barrel_TonB_sf"/>
</dbReference>
<dbReference type="Pfam" id="PF00593">
    <property type="entry name" value="TonB_dep_Rec_b-barrel"/>
    <property type="match status" value="1"/>
</dbReference>
<dbReference type="SUPFAM" id="SSF56935">
    <property type="entry name" value="Porins"/>
    <property type="match status" value="1"/>
</dbReference>
<evidence type="ECO:0000256" key="1">
    <source>
        <dbReference type="ARBA" id="ARBA00004571"/>
    </source>
</evidence>
<evidence type="ECO:0000256" key="7">
    <source>
        <dbReference type="ARBA" id="ARBA00023065"/>
    </source>
</evidence>
<keyword evidence="7" id="KW-0406">Ion transport</keyword>
<dbReference type="EMBL" id="JANFAV010000007">
    <property type="protein sequence ID" value="MCW6535456.1"/>
    <property type="molecule type" value="Genomic_DNA"/>
</dbReference>
<keyword evidence="14" id="KW-0675">Receptor</keyword>
<keyword evidence="10" id="KW-0998">Cell outer membrane</keyword>
<keyword evidence="8 11" id="KW-0798">TonB box</keyword>
<keyword evidence="9 11" id="KW-0472">Membrane</keyword>
<feature type="domain" description="TonB-dependent receptor plug" evidence="13">
    <location>
        <begin position="15"/>
        <end position="125"/>
    </location>
</feature>
<evidence type="ECO:0000259" key="13">
    <source>
        <dbReference type="Pfam" id="PF07715"/>
    </source>
</evidence>
<feature type="domain" description="TonB-dependent receptor-like beta-barrel" evidence="12">
    <location>
        <begin position="305"/>
        <end position="785"/>
    </location>
</feature>
<reference evidence="14" key="1">
    <citation type="submission" date="2022-06" db="EMBL/GenBank/DDBJ databases">
        <title>Sphingomonas sp. nov. isolated from rhizosphere soil of tomato.</title>
        <authorList>
            <person name="Dong H."/>
            <person name="Gao R."/>
        </authorList>
    </citation>
    <scope>NUCLEOTIDE SEQUENCE</scope>
    <source>
        <strain evidence="14">MMSM24</strain>
    </source>
</reference>
<keyword evidence="5" id="KW-0812">Transmembrane</keyword>
<evidence type="ECO:0000256" key="9">
    <source>
        <dbReference type="ARBA" id="ARBA00023136"/>
    </source>
</evidence>
<keyword evidence="6" id="KW-0408">Iron</keyword>
<keyword evidence="15" id="KW-1185">Reference proteome</keyword>
<evidence type="ECO:0000256" key="2">
    <source>
        <dbReference type="ARBA" id="ARBA00022448"/>
    </source>
</evidence>
<proteinExistence type="inferred from homology"/>
<dbReference type="GO" id="GO:0006826">
    <property type="term" value="P:iron ion transport"/>
    <property type="evidence" value="ECO:0007669"/>
    <property type="project" value="UniProtKB-KW"/>
</dbReference>
<evidence type="ECO:0000256" key="6">
    <source>
        <dbReference type="ARBA" id="ARBA00023004"/>
    </source>
</evidence>
<sequence length="823" mass="89001">MSDIIVTAQKRDENIQTVPISMQALSTRKLDQLNISNFNEYTQLLPSVAFQTSQPGVTTVYMRGVASGGDGNHSGSLPSVGSYLDEQPVTTIGGTLDIHIYDVARIESLSGPQGTLYGASSEAGTIRIITNKPDTSGFYGRVDGELNTVNKGGVGGKIEGMINAPFSSNVALRVVGFYQKDAGYIDNVAGTRTFCGPATATNPCGPGGISLNNNAFVKKDYNDTETWGGRAALKVDLDDNWTVTPTVLYQEQRSHGSYGFDPRVGDLQVQHFLPEYRRDRFIQGALTIEGKVGNWDLTYAGAYLDRRDTQSSDYTDYAEAYDNLYQKQGGLAGYFYYRDAAGNTINPQQRVVGTDHFKKMSQEIRVASPSTERFRIVAGAFYQRQSNLIHQDYRIAGLAPELSVNGLPGTLWLTQQHRVDKDYAMFGEASFDILPKLTLTAGARAFIYDNSLIGFFGFGRNPGVGDDGIPYTATPYNAAGSSRTGVAACYLTNGQTLRQMVNNGQNPAPFFPATVAGGPCTNLAVVSGNGLLPKRTQGQGVTYKFNATWKPTDQLMLYATWSRGFRPGGINRRADVSNYAPDYLTNYEVGWKTTLLNGMLRFNGAVYQQNWDSFQFAFLGVNSFTIIQNGPNARIRGVEMDANVNTGPLALTVAGSYTDAKTRQNLCLGADPTFTCTGLLDSGQPNLVSAAAGTRLPITPQFKITGTARYTVPLGASAKGYIQALVSHQSSAASDIRSAVYAPGTGDIINPAAQLGRLRAYTTGNLAVGAEIGSNYTLEVFAQNLWDERGEISRFQACGTCGDRPYIVPIQPRTIGIRAGAKF</sequence>
<evidence type="ECO:0000256" key="8">
    <source>
        <dbReference type="ARBA" id="ARBA00023077"/>
    </source>
</evidence>
<evidence type="ECO:0000256" key="10">
    <source>
        <dbReference type="ARBA" id="ARBA00023237"/>
    </source>
</evidence>
<keyword evidence="3" id="KW-1134">Transmembrane beta strand</keyword>
<dbReference type="AlphaFoldDB" id="A0AA41ZA81"/>
<evidence type="ECO:0000259" key="12">
    <source>
        <dbReference type="Pfam" id="PF00593"/>
    </source>
</evidence>
<dbReference type="InterPro" id="IPR000531">
    <property type="entry name" value="Beta-barrel_TonB"/>
</dbReference>
<comment type="caution">
    <text evidence="14">The sequence shown here is derived from an EMBL/GenBank/DDBJ whole genome shotgun (WGS) entry which is preliminary data.</text>
</comment>
<gene>
    <name evidence="14" type="ORF">NEE01_11760</name>
</gene>
<dbReference type="Pfam" id="PF07715">
    <property type="entry name" value="Plug"/>
    <property type="match status" value="1"/>
</dbReference>
<comment type="similarity">
    <text evidence="11">Belongs to the TonB-dependent receptor family.</text>
</comment>